<dbReference type="Proteomes" id="UP000027120">
    <property type="component" value="Unassembled WGS sequence"/>
</dbReference>
<dbReference type="STRING" id="2711.A0A067DI54"/>
<evidence type="ECO:0000313" key="3">
    <source>
        <dbReference type="Proteomes" id="UP000027120"/>
    </source>
</evidence>
<dbReference type="InterPro" id="IPR050796">
    <property type="entry name" value="SCF_F-box_component"/>
</dbReference>
<dbReference type="PANTHER" id="PTHR31672:SF13">
    <property type="entry name" value="F-BOX PROTEIN CPR30-LIKE"/>
    <property type="match status" value="1"/>
</dbReference>
<dbReference type="PROSITE" id="PS50181">
    <property type="entry name" value="FBOX"/>
    <property type="match status" value="1"/>
</dbReference>
<evidence type="ECO:0000313" key="2">
    <source>
        <dbReference type="EMBL" id="KDO38301.1"/>
    </source>
</evidence>
<protein>
    <recommendedName>
        <fullName evidence="1">F-box domain-containing protein</fullName>
    </recommendedName>
</protein>
<keyword evidence="3" id="KW-1185">Reference proteome</keyword>
<evidence type="ECO:0000259" key="1">
    <source>
        <dbReference type="PROSITE" id="PS50181"/>
    </source>
</evidence>
<dbReference type="Pfam" id="PF00646">
    <property type="entry name" value="F-box"/>
    <property type="match status" value="1"/>
</dbReference>
<name>A0A067DI54_CITSI</name>
<dbReference type="SUPFAM" id="SSF81383">
    <property type="entry name" value="F-box domain"/>
    <property type="match status" value="1"/>
</dbReference>
<reference evidence="2 3" key="1">
    <citation type="submission" date="2014-04" db="EMBL/GenBank/DDBJ databases">
        <authorList>
            <consortium name="International Citrus Genome Consortium"/>
            <person name="Gmitter F."/>
            <person name="Chen C."/>
            <person name="Farmerie W."/>
            <person name="Harkins T."/>
            <person name="Desany B."/>
            <person name="Mohiuddin M."/>
            <person name="Kodira C."/>
            <person name="Borodovsky M."/>
            <person name="Lomsadze A."/>
            <person name="Burns P."/>
            <person name="Jenkins J."/>
            <person name="Prochnik S."/>
            <person name="Shu S."/>
            <person name="Chapman J."/>
            <person name="Pitluck S."/>
            <person name="Schmutz J."/>
            <person name="Rokhsar D."/>
        </authorList>
    </citation>
    <scope>NUCLEOTIDE SEQUENCE</scope>
</reference>
<dbReference type="InterPro" id="IPR017451">
    <property type="entry name" value="F-box-assoc_interact_dom"/>
</dbReference>
<accession>A0A067DI54</accession>
<dbReference type="InterPro" id="IPR011043">
    <property type="entry name" value="Gal_Oxase/kelch_b-propeller"/>
</dbReference>
<dbReference type="SMART" id="SM00256">
    <property type="entry name" value="FBOX"/>
    <property type="match status" value="1"/>
</dbReference>
<dbReference type="NCBIfam" id="TIGR01640">
    <property type="entry name" value="F_box_assoc_1"/>
    <property type="match status" value="1"/>
</dbReference>
<dbReference type="InterPro" id="IPR001810">
    <property type="entry name" value="F-box_dom"/>
</dbReference>
<dbReference type="PANTHER" id="PTHR31672">
    <property type="entry name" value="BNACNNG10540D PROTEIN"/>
    <property type="match status" value="1"/>
</dbReference>
<dbReference type="CDD" id="cd22157">
    <property type="entry name" value="F-box_AtFBW1-like"/>
    <property type="match status" value="1"/>
</dbReference>
<sequence length="366" mass="41968">METSVQLPLDLIVDILIRLPVRSLARFRCVSRSFRSLIDGQDFVNRYVNHSIETNSNLGLFVSVENSKWKRRYYSLSFDQYAFDNCLEIDLPLMKNCKFGFIIGSCNGLLALEDSRRNIMLLLNPLTKRHRVLPTFYRDLSRCVPSLEGFGFDVGSGDFKLVKILAFGKPMNYTEVAVFSLRVNSWRRIQDFPYFWVTGTCSVFVNGALHWTAALNQDADRNDIIIAFDLKSEEFYQVPLPPIVGIEGYYILLEALGGCLCLLCKFDDDDDDRPWDLWVMKEYGVNDSWTKLATLLNVGGGNVKPLVYSRSEDKVLLHAVRGDLCWYDLERHRVRSIVEIDDKVRRCDMRTVCVNTLVSPNAHAGN</sequence>
<dbReference type="EMBL" id="KK788309">
    <property type="protein sequence ID" value="KDO38301.1"/>
    <property type="molecule type" value="Genomic_DNA"/>
</dbReference>
<dbReference type="SUPFAM" id="SSF50965">
    <property type="entry name" value="Galactose oxidase, central domain"/>
    <property type="match status" value="1"/>
</dbReference>
<feature type="domain" description="F-box" evidence="1">
    <location>
        <begin position="1"/>
        <end position="47"/>
    </location>
</feature>
<dbReference type="InterPro" id="IPR006527">
    <property type="entry name" value="F-box-assoc_dom_typ1"/>
</dbReference>
<dbReference type="AlphaFoldDB" id="A0A067DI54"/>
<dbReference type="Pfam" id="PF07734">
    <property type="entry name" value="FBA_1"/>
    <property type="match status" value="1"/>
</dbReference>
<dbReference type="SMR" id="A0A067DI54"/>
<dbReference type="InterPro" id="IPR036047">
    <property type="entry name" value="F-box-like_dom_sf"/>
</dbReference>
<dbReference type="Gene3D" id="1.20.1280.50">
    <property type="match status" value="1"/>
</dbReference>
<gene>
    <name evidence="2" type="ORF">CISIN_1g017748mg</name>
</gene>
<proteinExistence type="predicted"/>
<organism evidence="2 3">
    <name type="scientific">Citrus sinensis</name>
    <name type="common">Sweet orange</name>
    <name type="synonym">Citrus aurantium var. sinensis</name>
    <dbReference type="NCBI Taxonomy" id="2711"/>
    <lineage>
        <taxon>Eukaryota</taxon>
        <taxon>Viridiplantae</taxon>
        <taxon>Streptophyta</taxon>
        <taxon>Embryophyta</taxon>
        <taxon>Tracheophyta</taxon>
        <taxon>Spermatophyta</taxon>
        <taxon>Magnoliopsida</taxon>
        <taxon>eudicotyledons</taxon>
        <taxon>Gunneridae</taxon>
        <taxon>Pentapetalae</taxon>
        <taxon>rosids</taxon>
        <taxon>malvids</taxon>
        <taxon>Sapindales</taxon>
        <taxon>Rutaceae</taxon>
        <taxon>Aurantioideae</taxon>
        <taxon>Citrus</taxon>
    </lineage>
</organism>